<dbReference type="PANTHER" id="PTHR18866">
    <property type="entry name" value="CARBOXYLASE:PYRUVATE/ACETYL-COA/PROPIONYL-COA CARBOXYLASE"/>
    <property type="match status" value="1"/>
</dbReference>
<comment type="caution">
    <text evidence="7">The sequence shown here is derived from an EMBL/GenBank/DDBJ whole genome shotgun (WGS) entry which is preliminary data.</text>
</comment>
<gene>
    <name evidence="7" type="ORF">OR214_02542</name>
</gene>
<dbReference type="PATRIC" id="fig|1264675.3.peg.2474"/>
<reference evidence="7 8" key="1">
    <citation type="journal article" date="2013" name="Genome Announc.">
        <title>Draft Genome Sequence for Ralstonia sp. Strain OR214, a Bacterium with Potential for Bioremediation.</title>
        <authorList>
            <person name="Utturkar S.M."/>
            <person name="Bollmann A."/>
            <person name="Brzoska R.M."/>
            <person name="Klingeman D.M."/>
            <person name="Epstein S.E."/>
            <person name="Palumbo A.V."/>
            <person name="Brown S.D."/>
        </authorList>
    </citation>
    <scope>NUCLEOTIDE SEQUENCE [LARGE SCALE GENOMIC DNA]</scope>
    <source>
        <strain evidence="7 8">OR214</strain>
    </source>
</reference>
<dbReference type="Proteomes" id="UP000013280">
    <property type="component" value="Unassembled WGS sequence"/>
</dbReference>
<dbReference type="AlphaFoldDB" id="R0CLZ7"/>
<dbReference type="Pfam" id="PF00289">
    <property type="entry name" value="Biotin_carb_N"/>
    <property type="match status" value="1"/>
</dbReference>
<keyword evidence="4" id="KW-0092">Biotin</keyword>
<feature type="compositionally biased region" description="Basic residues" evidence="5">
    <location>
        <begin position="135"/>
        <end position="156"/>
    </location>
</feature>
<protein>
    <recommendedName>
        <fullName evidence="6">Biotin carboxylation domain-containing protein</fullName>
    </recommendedName>
</protein>
<organism evidence="7 8">
    <name type="scientific">Ralstonia pickettii OR214</name>
    <dbReference type="NCBI Taxonomy" id="1264675"/>
    <lineage>
        <taxon>Bacteria</taxon>
        <taxon>Pseudomonadati</taxon>
        <taxon>Pseudomonadota</taxon>
        <taxon>Betaproteobacteria</taxon>
        <taxon>Burkholderiales</taxon>
        <taxon>Burkholderiaceae</taxon>
        <taxon>Ralstonia</taxon>
    </lineage>
</organism>
<dbReference type="GO" id="GO:0005524">
    <property type="term" value="F:ATP binding"/>
    <property type="evidence" value="ECO:0007669"/>
    <property type="project" value="UniProtKB-KW"/>
</dbReference>
<accession>R0CLZ7</accession>
<evidence type="ECO:0000256" key="3">
    <source>
        <dbReference type="ARBA" id="ARBA00022840"/>
    </source>
</evidence>
<feature type="domain" description="Biotin carboxylation" evidence="6">
    <location>
        <begin position="2"/>
        <end position="156"/>
    </location>
</feature>
<evidence type="ECO:0000313" key="7">
    <source>
        <dbReference type="EMBL" id="ENZ77540.1"/>
    </source>
</evidence>
<dbReference type="InterPro" id="IPR011764">
    <property type="entry name" value="Biotin_carboxylation_dom"/>
</dbReference>
<dbReference type="PROSITE" id="PS50979">
    <property type="entry name" value="BC"/>
    <property type="match status" value="1"/>
</dbReference>
<dbReference type="GO" id="GO:0016874">
    <property type="term" value="F:ligase activity"/>
    <property type="evidence" value="ECO:0007669"/>
    <property type="project" value="UniProtKB-KW"/>
</dbReference>
<evidence type="ECO:0000256" key="2">
    <source>
        <dbReference type="ARBA" id="ARBA00022741"/>
    </source>
</evidence>
<dbReference type="InterPro" id="IPR050856">
    <property type="entry name" value="Biotin_carboxylase_complex"/>
</dbReference>
<evidence type="ECO:0000256" key="1">
    <source>
        <dbReference type="ARBA" id="ARBA00022598"/>
    </source>
</evidence>
<dbReference type="InterPro" id="IPR005481">
    <property type="entry name" value="BC-like_N"/>
</dbReference>
<keyword evidence="3" id="KW-0067">ATP-binding</keyword>
<dbReference type="SUPFAM" id="SSF52440">
    <property type="entry name" value="PreATP-grasp domain"/>
    <property type="match status" value="1"/>
</dbReference>
<keyword evidence="1" id="KW-0436">Ligase</keyword>
<feature type="region of interest" description="Disordered" evidence="5">
    <location>
        <begin position="128"/>
        <end position="156"/>
    </location>
</feature>
<evidence type="ECO:0000256" key="5">
    <source>
        <dbReference type="SAM" id="MobiDB-lite"/>
    </source>
</evidence>
<evidence type="ECO:0000256" key="4">
    <source>
        <dbReference type="ARBA" id="ARBA00023267"/>
    </source>
</evidence>
<sequence precursor="true">MTFRKLLIANRGEIAIRIARAAATMGLPSVAIYSEDDRDALHPLRADEAVPLSGTGPRAYLDGAAILAAARAVGAEAVHPGYGFLSENAAFARQCAQAGVQFIGPSPRVLDLFGDKAHALGPLHTRPAFPSSAARKVRPRWKRRAPSSPRCRPRTA</sequence>
<dbReference type="EMBL" id="APMQ01000006">
    <property type="protein sequence ID" value="ENZ77540.1"/>
    <property type="molecule type" value="Genomic_DNA"/>
</dbReference>
<evidence type="ECO:0000259" key="6">
    <source>
        <dbReference type="PROSITE" id="PS50979"/>
    </source>
</evidence>
<dbReference type="PANTHER" id="PTHR18866:SF33">
    <property type="entry name" value="METHYLCROTONOYL-COA CARBOXYLASE SUBUNIT ALPHA, MITOCHONDRIAL-RELATED"/>
    <property type="match status" value="1"/>
</dbReference>
<dbReference type="InterPro" id="IPR016185">
    <property type="entry name" value="PreATP-grasp_dom_sf"/>
</dbReference>
<name>R0CLZ7_RALPI</name>
<keyword evidence="2" id="KW-0547">Nucleotide-binding</keyword>
<evidence type="ECO:0000313" key="8">
    <source>
        <dbReference type="Proteomes" id="UP000013280"/>
    </source>
</evidence>
<proteinExistence type="predicted"/>
<dbReference type="Gene3D" id="3.40.50.20">
    <property type="match status" value="1"/>
</dbReference>